<proteinExistence type="predicted"/>
<dbReference type="Proteomes" id="UP000218785">
    <property type="component" value="Chromosome"/>
</dbReference>
<sequence length="103" mass="11427">MNSGVGSDVSSIWIPTLSAVHNLLLLIIMDNFGLIRIFIPGFYLLISLNLIQAASFPIFILRQLYDYLQIRVRKSLSLAPFTQLAASALANITNYELLITSLA</sequence>
<keyword evidence="1" id="KW-1133">Transmembrane helix</keyword>
<evidence type="ECO:0000313" key="3">
    <source>
        <dbReference type="Proteomes" id="UP000218785"/>
    </source>
</evidence>
<keyword evidence="1" id="KW-0812">Transmembrane</keyword>
<dbReference type="RefSeq" id="WP_096577100.1">
    <property type="nucleotide sequence ID" value="NZ_CAWNJS010000001.1"/>
</dbReference>
<feature type="transmembrane region" description="Helical" evidence="1">
    <location>
        <begin position="12"/>
        <end position="29"/>
    </location>
</feature>
<name>A0A1Z4N096_9CYAN</name>
<reference evidence="2 3" key="1">
    <citation type="submission" date="2017-06" db="EMBL/GenBank/DDBJ databases">
        <title>Genome sequencing of cyanobaciteial culture collection at National Institute for Environmental Studies (NIES).</title>
        <authorList>
            <person name="Hirose Y."/>
            <person name="Shimura Y."/>
            <person name="Fujisawa T."/>
            <person name="Nakamura Y."/>
            <person name="Kawachi M."/>
        </authorList>
    </citation>
    <scope>NUCLEOTIDE SEQUENCE [LARGE SCALE GENOMIC DNA]</scope>
    <source>
        <strain evidence="2 3">NIES-37</strain>
    </source>
</reference>
<keyword evidence="3" id="KW-1185">Reference proteome</keyword>
<evidence type="ECO:0000256" key="1">
    <source>
        <dbReference type="SAM" id="Phobius"/>
    </source>
</evidence>
<dbReference type="AlphaFoldDB" id="A0A1Z4N096"/>
<organism evidence="2 3">
    <name type="scientific">Tolypothrix tenuis PCC 7101</name>
    <dbReference type="NCBI Taxonomy" id="231146"/>
    <lineage>
        <taxon>Bacteria</taxon>
        <taxon>Bacillati</taxon>
        <taxon>Cyanobacteriota</taxon>
        <taxon>Cyanophyceae</taxon>
        <taxon>Nostocales</taxon>
        <taxon>Tolypothrichaceae</taxon>
        <taxon>Tolypothrix</taxon>
    </lineage>
</organism>
<evidence type="ECO:0000313" key="2">
    <source>
        <dbReference type="EMBL" id="BAY99166.1"/>
    </source>
</evidence>
<dbReference type="KEGG" id="ttq:NIES37_31450"/>
<gene>
    <name evidence="2" type="ORF">NIES37_31450</name>
</gene>
<accession>A0A1Z4N096</accession>
<keyword evidence="1" id="KW-0472">Membrane</keyword>
<protein>
    <submittedName>
        <fullName evidence="2">Uncharacterized protein</fullName>
    </submittedName>
</protein>
<feature type="transmembrane region" description="Helical" evidence="1">
    <location>
        <begin position="41"/>
        <end position="61"/>
    </location>
</feature>
<dbReference type="EMBL" id="AP018248">
    <property type="protein sequence ID" value="BAY99166.1"/>
    <property type="molecule type" value="Genomic_DNA"/>
</dbReference>